<name>A0A0C2H511_9BILA</name>
<organism evidence="1 2">
    <name type="scientific">Ancylostoma duodenale</name>
    <dbReference type="NCBI Taxonomy" id="51022"/>
    <lineage>
        <taxon>Eukaryota</taxon>
        <taxon>Metazoa</taxon>
        <taxon>Ecdysozoa</taxon>
        <taxon>Nematoda</taxon>
        <taxon>Chromadorea</taxon>
        <taxon>Rhabditida</taxon>
        <taxon>Rhabditina</taxon>
        <taxon>Rhabditomorpha</taxon>
        <taxon>Strongyloidea</taxon>
        <taxon>Ancylostomatidae</taxon>
        <taxon>Ancylostomatinae</taxon>
        <taxon>Ancylostoma</taxon>
    </lineage>
</organism>
<proteinExistence type="predicted"/>
<dbReference type="Proteomes" id="UP000054047">
    <property type="component" value="Unassembled WGS sequence"/>
</dbReference>
<reference evidence="1 2" key="1">
    <citation type="submission" date="2013-12" db="EMBL/GenBank/DDBJ databases">
        <title>Draft genome of the parsitic nematode Ancylostoma duodenale.</title>
        <authorList>
            <person name="Mitreva M."/>
        </authorList>
    </citation>
    <scope>NUCLEOTIDE SEQUENCE [LARGE SCALE GENOMIC DNA]</scope>
    <source>
        <strain evidence="1 2">Zhejiang</strain>
    </source>
</reference>
<sequence length="168" mass="18990">MIRKCNSERQGINTNERLINIDNNLGPETIRRKGVGLGKTRDRQEKGNWAAYNTTEPVTSQMKYSKLKTELFSATVIPALFYGTETWRLTKALRKQLKPHWVGLRPGEANPFHFATTLLMTEKSVLFTGPHKPKIRATARPVTIRNKTTALLRIATCLNNGSTKQPSK</sequence>
<evidence type="ECO:0000313" key="2">
    <source>
        <dbReference type="Proteomes" id="UP000054047"/>
    </source>
</evidence>
<accession>A0A0C2H511</accession>
<dbReference type="AlphaFoldDB" id="A0A0C2H511"/>
<gene>
    <name evidence="1" type="ORF">ANCDUO_03033</name>
</gene>
<dbReference type="OrthoDB" id="5824068at2759"/>
<dbReference type="EMBL" id="KN727036">
    <property type="protein sequence ID" value="KIH66639.1"/>
    <property type="molecule type" value="Genomic_DNA"/>
</dbReference>
<evidence type="ECO:0000313" key="1">
    <source>
        <dbReference type="EMBL" id="KIH66639.1"/>
    </source>
</evidence>
<keyword evidence="2" id="KW-1185">Reference proteome</keyword>
<protein>
    <submittedName>
        <fullName evidence="1">Uncharacterized protein</fullName>
    </submittedName>
</protein>